<evidence type="ECO:0000313" key="3">
    <source>
        <dbReference type="Proteomes" id="UP000427842"/>
    </source>
</evidence>
<comment type="caution">
    <text evidence="2">The sequence shown here is derived from an EMBL/GenBank/DDBJ whole genome shotgun (WGS) entry which is preliminary data.</text>
</comment>
<name>A0ABQ6VS82_9PROT</name>
<keyword evidence="3" id="KW-1185">Reference proteome</keyword>
<evidence type="ECO:0000259" key="1">
    <source>
        <dbReference type="Pfam" id="PF13518"/>
    </source>
</evidence>
<dbReference type="InterPro" id="IPR009057">
    <property type="entry name" value="Homeodomain-like_sf"/>
</dbReference>
<feature type="domain" description="Insertion element IS150 protein InsJ-like helix-turn-helix" evidence="1">
    <location>
        <begin position="2"/>
        <end position="43"/>
    </location>
</feature>
<organism evidence="2 3">
    <name type="scientific">Komagataeibacter medellinensis</name>
    <dbReference type="NCBI Taxonomy" id="1177712"/>
    <lineage>
        <taxon>Bacteria</taxon>
        <taxon>Pseudomonadati</taxon>
        <taxon>Pseudomonadota</taxon>
        <taxon>Alphaproteobacteria</taxon>
        <taxon>Acetobacterales</taxon>
        <taxon>Acetobacteraceae</taxon>
        <taxon>Komagataeibacter</taxon>
    </lineage>
</organism>
<dbReference type="Pfam" id="PF13518">
    <property type="entry name" value="HTH_28"/>
    <property type="match status" value="1"/>
</dbReference>
<gene>
    <name evidence="2" type="ORF">D3W54_01060</name>
</gene>
<evidence type="ECO:0000313" key="2">
    <source>
        <dbReference type="EMBL" id="KAB8123047.1"/>
    </source>
</evidence>
<dbReference type="Proteomes" id="UP000427842">
    <property type="component" value="Unassembled WGS sequence"/>
</dbReference>
<protein>
    <recommendedName>
        <fullName evidence="1">Insertion element IS150 protein InsJ-like helix-turn-helix domain-containing protein</fullName>
    </recommendedName>
</protein>
<accession>A0ABQ6VS82</accession>
<proteinExistence type="predicted"/>
<sequence length="130" mass="14597">MAVASGMTRRAAAVRFGVSSSSVIRWVTEWQTSGRDHALKQGGDRRSHRIEAWSAFLLAAIEAKADISLVELAEKLAVEHGVRFELPRVLWRHFLSELRSLMHVISSEHKSEPQLLLEGCFQWRTGAADC</sequence>
<dbReference type="SUPFAM" id="SSF46689">
    <property type="entry name" value="Homeodomain-like"/>
    <property type="match status" value="1"/>
</dbReference>
<reference evidence="2 3" key="1">
    <citation type="submission" date="2018-09" db="EMBL/GenBank/DDBJ databases">
        <title>Genome sequence and characterization of the bcs clusters for the production of nanocellulose from the low pH resistant strain Komagataeibacter medellinensis ID13488.</title>
        <authorList>
            <person name="Hernandez-Arriaga A.M."/>
            <person name="Del Cerro C."/>
            <person name="Urbina L."/>
            <person name="Eceiza A."/>
            <person name="Retegi A."/>
            <person name="Prieto M.A."/>
        </authorList>
    </citation>
    <scope>NUCLEOTIDE SEQUENCE [LARGE SCALE GENOMIC DNA]</scope>
    <source>
        <strain evidence="2 3">ID13488</strain>
    </source>
</reference>
<dbReference type="InterPro" id="IPR055247">
    <property type="entry name" value="InsJ-like_HTH"/>
</dbReference>
<dbReference type="EMBL" id="QYAZ01000001">
    <property type="protein sequence ID" value="KAB8123047.1"/>
    <property type="molecule type" value="Genomic_DNA"/>
</dbReference>